<feature type="domain" description="RING-type" evidence="3">
    <location>
        <begin position="155"/>
        <end position="196"/>
    </location>
</feature>
<evidence type="ECO:0000256" key="1">
    <source>
        <dbReference type="PROSITE-ProRule" id="PRU00175"/>
    </source>
</evidence>
<comment type="caution">
    <text evidence="4">The sequence shown here is derived from an EMBL/GenBank/DDBJ whole genome shotgun (WGS) entry which is preliminary data.</text>
</comment>
<evidence type="ECO:0000259" key="3">
    <source>
        <dbReference type="PROSITE" id="PS50089"/>
    </source>
</evidence>
<dbReference type="SUPFAM" id="SSF57850">
    <property type="entry name" value="RING/U-box"/>
    <property type="match status" value="1"/>
</dbReference>
<keyword evidence="5" id="KW-1185">Reference proteome</keyword>
<dbReference type="GO" id="GO:0006511">
    <property type="term" value="P:ubiquitin-dependent protein catabolic process"/>
    <property type="evidence" value="ECO:0007669"/>
    <property type="project" value="TreeGrafter"/>
</dbReference>
<organism evidence="4 5">
    <name type="scientific">Strigomonas culicis</name>
    <dbReference type="NCBI Taxonomy" id="28005"/>
    <lineage>
        <taxon>Eukaryota</taxon>
        <taxon>Discoba</taxon>
        <taxon>Euglenozoa</taxon>
        <taxon>Kinetoplastea</taxon>
        <taxon>Metakinetoplastina</taxon>
        <taxon>Trypanosomatida</taxon>
        <taxon>Trypanosomatidae</taxon>
        <taxon>Strigomonadinae</taxon>
        <taxon>Strigomonas</taxon>
    </lineage>
</organism>
<proteinExistence type="predicted"/>
<dbReference type="GO" id="GO:0008270">
    <property type="term" value="F:zinc ion binding"/>
    <property type="evidence" value="ECO:0007669"/>
    <property type="project" value="UniProtKB-KW"/>
</dbReference>
<sequence length="212" mass="22582">MSNTGSIPLNMLVGETPAPSPLHRHVPDPRARRRRKSGSAAGRLLRALVTGFVSYISGAHLSSSTVVNRYAHVPSHQRRTGPELAHSPRAASPTAVAAREAAAGGLPRRELEPQLRPVRFHARRGSRSPTLSDVRPGKRAPASAEALPFPTMAGCMVCLSTFRDREAVTALPCGHLYHTDCIVPWLSRKATCPCCRAALAPPRPMAGEAGAA</sequence>
<protein>
    <submittedName>
        <fullName evidence="4">RING-H2 finger protein ATL2L</fullName>
    </submittedName>
</protein>
<dbReference type="Gene3D" id="3.30.40.10">
    <property type="entry name" value="Zinc/RING finger domain, C3HC4 (zinc finger)"/>
    <property type="match status" value="1"/>
</dbReference>
<dbReference type="OrthoDB" id="913599at2759"/>
<reference evidence="4 5" key="1">
    <citation type="journal article" date="2013" name="PLoS ONE">
        <title>Predicting the Proteins of Angomonas deanei, Strigomonas culicis and Their Respective Endosymbionts Reveals New Aspects of the Trypanosomatidae Family.</title>
        <authorList>
            <person name="Motta M.C."/>
            <person name="Martins A.C."/>
            <person name="de Souza S.S."/>
            <person name="Catta-Preta C.M."/>
            <person name="Silva R."/>
            <person name="Klein C.C."/>
            <person name="de Almeida L.G."/>
            <person name="de Lima Cunha O."/>
            <person name="Ciapina L.P."/>
            <person name="Brocchi M."/>
            <person name="Colabardini A.C."/>
            <person name="de Araujo Lima B."/>
            <person name="Machado C.R."/>
            <person name="de Almeida Soares C.M."/>
            <person name="Probst C.M."/>
            <person name="de Menezes C.B."/>
            <person name="Thompson C.E."/>
            <person name="Bartholomeu D.C."/>
            <person name="Gradia D.F."/>
            <person name="Pavoni D.P."/>
            <person name="Grisard E.C."/>
            <person name="Fantinatti-Garboggini F."/>
            <person name="Marchini F.K."/>
            <person name="Rodrigues-Luiz G.F."/>
            <person name="Wagner G."/>
            <person name="Goldman G.H."/>
            <person name="Fietto J.L."/>
            <person name="Elias M.C."/>
            <person name="Goldman M.H."/>
            <person name="Sagot M.F."/>
            <person name="Pereira M."/>
            <person name="Stoco P.H."/>
            <person name="de Mendonca-Neto R.P."/>
            <person name="Teixeira S.M."/>
            <person name="Maciel T.E."/>
            <person name="de Oliveira Mendes T.A."/>
            <person name="Urmenyi T.P."/>
            <person name="de Souza W."/>
            <person name="Schenkman S."/>
            <person name="de Vasconcelos A.T."/>
        </authorList>
    </citation>
    <scope>NUCLEOTIDE SEQUENCE [LARGE SCALE GENOMIC DNA]</scope>
</reference>
<dbReference type="PROSITE" id="PS50089">
    <property type="entry name" value="ZF_RING_2"/>
    <property type="match status" value="1"/>
</dbReference>
<dbReference type="SMART" id="SM00184">
    <property type="entry name" value="RING"/>
    <property type="match status" value="1"/>
</dbReference>
<dbReference type="Pfam" id="PF13639">
    <property type="entry name" value="zf-RING_2"/>
    <property type="match status" value="1"/>
</dbReference>
<dbReference type="PANTHER" id="PTHR22765">
    <property type="entry name" value="RING FINGER AND PROTEASE ASSOCIATED DOMAIN-CONTAINING"/>
    <property type="match status" value="1"/>
</dbReference>
<dbReference type="PANTHER" id="PTHR22765:SF348">
    <property type="entry name" value="OS09G0446275 PROTEIN"/>
    <property type="match status" value="1"/>
</dbReference>
<keyword evidence="1" id="KW-0863">Zinc-finger</keyword>
<dbReference type="Proteomes" id="UP000015354">
    <property type="component" value="Unassembled WGS sequence"/>
</dbReference>
<keyword evidence="1" id="KW-0862">Zinc</keyword>
<keyword evidence="1" id="KW-0479">Metal-binding</keyword>
<gene>
    <name evidence="4" type="ORF">STCU_11148</name>
</gene>
<feature type="region of interest" description="Disordered" evidence="2">
    <location>
        <begin position="1"/>
        <end position="39"/>
    </location>
</feature>
<evidence type="ECO:0000313" key="4">
    <source>
        <dbReference type="EMBL" id="EPY16550.1"/>
    </source>
</evidence>
<dbReference type="InterPro" id="IPR013083">
    <property type="entry name" value="Znf_RING/FYVE/PHD"/>
</dbReference>
<dbReference type="InterPro" id="IPR051826">
    <property type="entry name" value="E3_ubiquitin-ligase_domain"/>
</dbReference>
<dbReference type="GO" id="GO:0061630">
    <property type="term" value="F:ubiquitin protein ligase activity"/>
    <property type="evidence" value="ECO:0007669"/>
    <property type="project" value="TreeGrafter"/>
</dbReference>
<evidence type="ECO:0000256" key="2">
    <source>
        <dbReference type="SAM" id="MobiDB-lite"/>
    </source>
</evidence>
<accession>S9V180</accession>
<evidence type="ECO:0000313" key="5">
    <source>
        <dbReference type="Proteomes" id="UP000015354"/>
    </source>
</evidence>
<dbReference type="CDD" id="cd16454">
    <property type="entry name" value="RING-H2_PA-TM-RING"/>
    <property type="match status" value="1"/>
</dbReference>
<name>S9V180_9TRYP</name>
<dbReference type="EMBL" id="ATMH01011052">
    <property type="protein sequence ID" value="EPY16550.1"/>
    <property type="molecule type" value="Genomic_DNA"/>
</dbReference>
<feature type="region of interest" description="Disordered" evidence="2">
    <location>
        <begin position="73"/>
        <end position="142"/>
    </location>
</feature>
<feature type="compositionally biased region" description="Low complexity" evidence="2">
    <location>
        <begin position="90"/>
        <end position="103"/>
    </location>
</feature>
<dbReference type="InterPro" id="IPR001841">
    <property type="entry name" value="Znf_RING"/>
</dbReference>
<dbReference type="AlphaFoldDB" id="S9V180"/>